<dbReference type="AlphaFoldDB" id="A0A5E8UX66"/>
<reference evidence="1 2" key="1">
    <citation type="submission" date="2008-01" db="EMBL/GenBank/DDBJ databases">
        <authorList>
            <person name="Wagner-Dobler I."/>
            <person name="Ferriera S."/>
            <person name="Johnson J."/>
            <person name="Kravitz S."/>
            <person name="Beeson K."/>
            <person name="Sutton G."/>
            <person name="Rogers Y.-H."/>
            <person name="Friedman R."/>
            <person name="Frazier M."/>
            <person name="Venter J.C."/>
        </authorList>
    </citation>
    <scope>NUCLEOTIDE SEQUENCE [LARGE SCALE GENOMIC DNA]</scope>
    <source>
        <strain evidence="2">DSM 17067 / NCIMB 14079 / DFL-11</strain>
    </source>
</reference>
<gene>
    <name evidence="1" type="ORF">SADFL11_00032590</name>
</gene>
<evidence type="ECO:0000313" key="2">
    <source>
        <dbReference type="Proteomes" id="UP000004703"/>
    </source>
</evidence>
<dbReference type="Proteomes" id="UP000004703">
    <property type="component" value="Chromosome"/>
</dbReference>
<dbReference type="EMBL" id="ACCU02000004">
    <property type="protein sequence ID" value="RMX61824.1"/>
    <property type="molecule type" value="Genomic_DNA"/>
</dbReference>
<sequence>MPKDLMKIKVIEVWQSELAALGKTISLECNSIGTLMSDAVTDGIL</sequence>
<name>A0A5E8UX66_ROSAD</name>
<protein>
    <submittedName>
        <fullName evidence="1">Uncharacterized protein</fullName>
    </submittedName>
</protein>
<reference evidence="1 2" key="2">
    <citation type="submission" date="2013-04" db="EMBL/GenBank/DDBJ databases">
        <authorList>
            <person name="Fiebig A."/>
            <person name="Pradella S."/>
            <person name="Wagner-Doebler I."/>
        </authorList>
    </citation>
    <scope>NUCLEOTIDE SEQUENCE [LARGE SCALE GENOMIC DNA]</scope>
    <source>
        <strain evidence="2">DSM 17067 / NCIMB 14079 / DFL-11</strain>
    </source>
</reference>
<accession>A0A5E8UX66</accession>
<evidence type="ECO:0000313" key="1">
    <source>
        <dbReference type="EMBL" id="RMX61824.1"/>
    </source>
</evidence>
<comment type="caution">
    <text evidence="1">The sequence shown here is derived from an EMBL/GenBank/DDBJ whole genome shotgun (WGS) entry which is preliminary data.</text>
</comment>
<proteinExistence type="predicted"/>
<organism evidence="1 2">
    <name type="scientific">Roseibium alexandrii (strain DSM 17067 / NCIMB 14079 / DFL-11)</name>
    <name type="common">Labrenzia alexandrii</name>
    <dbReference type="NCBI Taxonomy" id="244592"/>
    <lineage>
        <taxon>Bacteria</taxon>
        <taxon>Pseudomonadati</taxon>
        <taxon>Pseudomonadota</taxon>
        <taxon>Alphaproteobacteria</taxon>
        <taxon>Hyphomicrobiales</taxon>
        <taxon>Stappiaceae</taxon>
        <taxon>Roseibium</taxon>
    </lineage>
</organism>